<keyword evidence="1" id="KW-0732">Signal</keyword>
<reference evidence="2" key="1">
    <citation type="submission" date="2014-03" db="EMBL/GenBank/DDBJ databases">
        <title>The sialotranscriptome of Amblyomma triste, Amblyomma parvum and Amblyomma cajennense ticks, uncovered by 454-based RNA-seq.</title>
        <authorList>
            <person name="Garcia G.R."/>
            <person name="Gardinassi L.G."/>
            <person name="Ribeiro J.M."/>
            <person name="Anatriello E."/>
            <person name="Ferreira B.R."/>
            <person name="Moreira H.N."/>
            <person name="Mafra C."/>
            <person name="Olegario M.M."/>
            <person name="Szabo P.J."/>
            <person name="Miranda-Santos I.K."/>
            <person name="Maruyama S.R."/>
        </authorList>
    </citation>
    <scope>NUCLEOTIDE SEQUENCE</scope>
    <source>
        <strain evidence="2">Uberlandia</strain>
        <tissue evidence="2">Salivary glands</tissue>
    </source>
</reference>
<dbReference type="SUPFAM" id="SSF57362">
    <property type="entry name" value="BPTI-like"/>
    <property type="match status" value="1"/>
</dbReference>
<sequence>MSSLTSLTVLALIASTLLVVDARKKERPHQTLYLNKSYFEGENCHSKLDGTCESPDPCLCFPPFGTGFIRQEGYFYSPQHKACIRPTGGIGEGCNSFKDKTSCILKCARKYNPGKYKVKNMKS</sequence>
<name>A0A023FPX1_AMBCJ</name>
<dbReference type="InterPro" id="IPR036880">
    <property type="entry name" value="Kunitz_BPTI_sf"/>
</dbReference>
<organism evidence="2">
    <name type="scientific">Amblyomma cajennense</name>
    <name type="common">Cayenne tick</name>
    <name type="synonym">Acarus cajennensis</name>
    <dbReference type="NCBI Taxonomy" id="34607"/>
    <lineage>
        <taxon>Eukaryota</taxon>
        <taxon>Metazoa</taxon>
        <taxon>Ecdysozoa</taxon>
        <taxon>Arthropoda</taxon>
        <taxon>Chelicerata</taxon>
        <taxon>Arachnida</taxon>
        <taxon>Acari</taxon>
        <taxon>Parasitiformes</taxon>
        <taxon>Ixodida</taxon>
        <taxon>Ixodoidea</taxon>
        <taxon>Ixodidae</taxon>
        <taxon>Amblyomminae</taxon>
        <taxon>Amblyomma</taxon>
    </lineage>
</organism>
<dbReference type="GO" id="GO:0004867">
    <property type="term" value="F:serine-type endopeptidase inhibitor activity"/>
    <property type="evidence" value="ECO:0007669"/>
    <property type="project" value="InterPro"/>
</dbReference>
<dbReference type="EMBL" id="GBBK01000690">
    <property type="protein sequence ID" value="JAC23792.1"/>
    <property type="molecule type" value="mRNA"/>
</dbReference>
<feature type="signal peptide" evidence="1">
    <location>
        <begin position="1"/>
        <end position="22"/>
    </location>
</feature>
<evidence type="ECO:0000256" key="1">
    <source>
        <dbReference type="SAM" id="SignalP"/>
    </source>
</evidence>
<evidence type="ECO:0000313" key="2">
    <source>
        <dbReference type="EMBL" id="JAC23792.1"/>
    </source>
</evidence>
<feature type="chain" id="PRO_5001520037" evidence="1">
    <location>
        <begin position="23"/>
        <end position="123"/>
    </location>
</feature>
<protein>
    <submittedName>
        <fullName evidence="2">Putative secreted protein</fullName>
    </submittedName>
</protein>
<dbReference type="Gene3D" id="4.10.410.10">
    <property type="entry name" value="Pancreatic trypsin inhibitor Kunitz domain"/>
    <property type="match status" value="1"/>
</dbReference>
<dbReference type="AlphaFoldDB" id="A0A023FPX1"/>
<accession>A0A023FPX1</accession>
<proteinExistence type="evidence at transcript level"/>